<feature type="transmembrane region" description="Helical" evidence="5">
    <location>
        <begin position="235"/>
        <end position="259"/>
    </location>
</feature>
<dbReference type="InterPro" id="IPR036640">
    <property type="entry name" value="ABC1_TM_sf"/>
</dbReference>
<evidence type="ECO:0000256" key="4">
    <source>
        <dbReference type="ARBA" id="ARBA00023136"/>
    </source>
</evidence>
<keyword evidence="8" id="KW-1185">Reference proteome</keyword>
<comment type="caution">
    <text evidence="7">The sequence shown here is derived from an EMBL/GenBank/DDBJ whole genome shotgun (WGS) entry which is preliminary data.</text>
</comment>
<evidence type="ECO:0000256" key="1">
    <source>
        <dbReference type="ARBA" id="ARBA00004651"/>
    </source>
</evidence>
<keyword evidence="2 5" id="KW-0812">Transmembrane</keyword>
<gene>
    <name evidence="7" type="ORF">QQ008_15175</name>
</gene>
<dbReference type="PROSITE" id="PS50929">
    <property type="entry name" value="ABC_TM1F"/>
    <property type="match status" value="1"/>
</dbReference>
<feature type="domain" description="ABC transmembrane type-1" evidence="6">
    <location>
        <begin position="15"/>
        <end position="264"/>
    </location>
</feature>
<organism evidence="7 8">
    <name type="scientific">Splendidivirga corallicola</name>
    <dbReference type="NCBI Taxonomy" id="3051826"/>
    <lineage>
        <taxon>Bacteria</taxon>
        <taxon>Pseudomonadati</taxon>
        <taxon>Bacteroidota</taxon>
        <taxon>Cytophagia</taxon>
        <taxon>Cytophagales</taxon>
        <taxon>Splendidivirgaceae</taxon>
        <taxon>Splendidivirga</taxon>
    </lineage>
</organism>
<evidence type="ECO:0000256" key="5">
    <source>
        <dbReference type="SAM" id="Phobius"/>
    </source>
</evidence>
<feature type="transmembrane region" description="Helical" evidence="5">
    <location>
        <begin position="139"/>
        <end position="157"/>
    </location>
</feature>
<protein>
    <submittedName>
        <fullName evidence="7">ABC transporter six-transmembrane domain-containing protein</fullName>
    </submittedName>
</protein>
<evidence type="ECO:0000313" key="7">
    <source>
        <dbReference type="EMBL" id="MDN5202729.1"/>
    </source>
</evidence>
<evidence type="ECO:0000259" key="6">
    <source>
        <dbReference type="PROSITE" id="PS50929"/>
    </source>
</evidence>
<dbReference type="RefSeq" id="WP_346752751.1">
    <property type="nucleotide sequence ID" value="NZ_JAUJEA010000005.1"/>
</dbReference>
<reference evidence="7" key="1">
    <citation type="submission" date="2023-06" db="EMBL/GenBank/DDBJ databases">
        <title>Genomic of Parafulvivirga corallium.</title>
        <authorList>
            <person name="Wang G."/>
        </authorList>
    </citation>
    <scope>NUCLEOTIDE SEQUENCE</scope>
    <source>
        <strain evidence="7">BMA10</strain>
    </source>
</reference>
<dbReference type="Pfam" id="PF13748">
    <property type="entry name" value="ABC_membrane_3"/>
    <property type="match status" value="1"/>
</dbReference>
<keyword evidence="3 5" id="KW-1133">Transmembrane helix</keyword>
<sequence>MNLKHIISEYKWQFLLMLILILLDAGLLILFPLFIGYAIDDALIKGYQGAICLGLLGLATLLVGAGRRFYDSRFYAKVYERLGAKIGDQPDKSASIKTAHLRFLTEVVEFFENSIPEIINNSIGLIGTLVIIANLNLQIFTGCIINLFVILIVYGVTGKRTTRFNSSYNNELERQVTVVSDNHPISLRRHLNKLMKWNIKLSDLETVNFSIIWLFMMAFLVVSIVVAIGEGGISYGTVFSLVLYLFQFIETTVVMPIFYQQWLRLTEIINRIKHV</sequence>
<proteinExistence type="predicted"/>
<evidence type="ECO:0000313" key="8">
    <source>
        <dbReference type="Proteomes" id="UP001172082"/>
    </source>
</evidence>
<evidence type="ECO:0000256" key="3">
    <source>
        <dbReference type="ARBA" id="ARBA00022989"/>
    </source>
</evidence>
<keyword evidence="4 5" id="KW-0472">Membrane</keyword>
<comment type="subcellular location">
    <subcellularLocation>
        <location evidence="1">Cell membrane</location>
        <topology evidence="1">Multi-pass membrane protein</topology>
    </subcellularLocation>
</comment>
<feature type="transmembrane region" description="Helical" evidence="5">
    <location>
        <begin position="118"/>
        <end position="133"/>
    </location>
</feature>
<accession>A0ABT8KPR8</accession>
<dbReference type="InterPro" id="IPR011527">
    <property type="entry name" value="ABC1_TM_dom"/>
</dbReference>
<evidence type="ECO:0000256" key="2">
    <source>
        <dbReference type="ARBA" id="ARBA00022692"/>
    </source>
</evidence>
<feature type="transmembrane region" description="Helical" evidence="5">
    <location>
        <begin position="47"/>
        <end position="65"/>
    </location>
</feature>
<dbReference type="Gene3D" id="1.20.1560.10">
    <property type="entry name" value="ABC transporter type 1, transmembrane domain"/>
    <property type="match status" value="1"/>
</dbReference>
<dbReference type="EMBL" id="JAUJEA010000005">
    <property type="protein sequence ID" value="MDN5202729.1"/>
    <property type="molecule type" value="Genomic_DNA"/>
</dbReference>
<feature type="transmembrane region" description="Helical" evidence="5">
    <location>
        <begin position="12"/>
        <end position="35"/>
    </location>
</feature>
<feature type="transmembrane region" description="Helical" evidence="5">
    <location>
        <begin position="206"/>
        <end position="229"/>
    </location>
</feature>
<dbReference type="SUPFAM" id="SSF90123">
    <property type="entry name" value="ABC transporter transmembrane region"/>
    <property type="match status" value="1"/>
</dbReference>
<name>A0ABT8KPR8_9BACT</name>
<dbReference type="Proteomes" id="UP001172082">
    <property type="component" value="Unassembled WGS sequence"/>
</dbReference>